<evidence type="ECO:0000313" key="2">
    <source>
        <dbReference type="EMBL" id="QPG94075.1"/>
    </source>
</evidence>
<feature type="region of interest" description="Disordered" evidence="1">
    <location>
        <begin position="959"/>
        <end position="1022"/>
    </location>
</feature>
<feature type="compositionally biased region" description="Low complexity" evidence="1">
    <location>
        <begin position="729"/>
        <end position="740"/>
    </location>
</feature>
<protein>
    <recommendedName>
        <fullName evidence="4">Methyltransferase type 11 domain-containing protein</fullName>
    </recommendedName>
</protein>
<dbReference type="CDD" id="cd02440">
    <property type="entry name" value="AdoMet_MTases"/>
    <property type="match status" value="1"/>
</dbReference>
<feature type="compositionally biased region" description="Polar residues" evidence="1">
    <location>
        <begin position="83"/>
        <end position="97"/>
    </location>
</feature>
<feature type="region of interest" description="Disordered" evidence="1">
    <location>
        <begin position="1140"/>
        <end position="1161"/>
    </location>
</feature>
<feature type="compositionally biased region" description="Low complexity" evidence="1">
    <location>
        <begin position="973"/>
        <end position="985"/>
    </location>
</feature>
<feature type="compositionally biased region" description="Basic and acidic residues" evidence="1">
    <location>
        <begin position="1400"/>
        <end position="1418"/>
    </location>
</feature>
<accession>A0A7S9KKN3</accession>
<dbReference type="OrthoDB" id="5382952at2759"/>
<sequence>MASLRTGYGLPARPSDGYRPRKSEDGAPRASIPRPVNRTGSKDIDTSQPERQMSSPSHLLNRNAQILLSRESVLARPFLKISSDTQNKPSSISGRTLSETKRTHFQTGSGSSSSCRSFDNTSKATRALHKRDRPPVPRESGSGSASSASSIYRSPDPFDPGLGIQYGRDMTESPAQIQVVEVVEIRKALAQPAAIYPELDRYRDFQRPDYSLGRQEIDVPYRLATHDLPPPTPGSLWFSGSSQVSAVSGSPSTKFSESPGPGPYSRDTTPTSVSSQSPVLVAPNRVGAPCRTTRQLNTCLTRPPVTRRRAGSFPKELDTEAVDPNGLASVRESLASSSSNSTVKDGDRAARKETSKRSRLPPTPPSPPLRKSSQHFGRARESSEQPEISSPPQGRPKEIFLSPQSPHGTNNLPLSQTSPPTRPSRQNTPDMKSQLFTTSPIIQSNLSSTIRGSEGRGGKLIGSTSLPGSTTSLLQTRKIAATSLPALEREKTIASPKSRPSAERQLRSATEPAIPTQSSQVNTRTSSRTRFPFFGRKKLSSEDPKKRDEKTENKKSGRKGPVAGTGHEGYGRVGAVRRRSESGGSALPRNVTEPQSSYDSLTSSDSFLADRVNPVIISGGEVIENRNTSSELPRSEPTQEVSTRPSMDSKLSSGGSPKTRTTSRSPTGTPALHRSQGNSARWQPDPSASDGGVVMESTLAFRRSVQRLRLAPDSPLRLPQPIKTSGNVSSSSPLTSFDTSILSDESHIELQRDISRESNALHPAPKKLQKKPRSPRKWNLFSRSQNQSNAKKCKTNEQVAATVKAVEKRPVAFYTIMDATEQDDMRESVHADIQEVLRDADVYSRTANIGKTDNNSFELQQKLAFQYRDWAQQQSWQANVDNVSITSIASPVADSSQLATSGRPSRLPQVGRIPKVVKQRQEIPPAQSFSRPFRASNNVAKIYDPQSIATGVTSAQLSTPLTEPSVESSTLDSGVNSTSNTNSGSKLSPEIDPGEKEFLSFSPRKNSNGTVYTSSSSSGAANPYATATAIIPKPEDPPIEDEVWDEYDDFFGDDSMKGPQSATSSTGVPFHLETYQNKLTKEEALDSPVVVTDSRKTSTCSKAPTNSTCYSADMTERIRTAFQPKPSPTTGQLNIPVIAEHGGTEDSGHAAHDFDSKRSSSSSCRTTFSDCSACSSKDGTPLAQVNLRVGSMTVSKWLTFGHVLFSEIRHQIIPVKTSLKSHSILVIDGLGNDDWSFYAAETYPSAFFFNLSPRAPLPAELKSSPTGFPLSPPNHHQVQYTSHLDKFPFAPQSFDAVVYRFPTVAPESHYRNVLSEARRVLRPDGYIELSILDSDLNNMGNRGRRTVRRLKEQIRLQSPDTSFASTADLVIRLLGKMGFANIKAARVGVPVASSIARPGSRREKDKSEKSESGKRKDPPSLAEMMSDNSALADENITKIVTRVGRWWYTRCYERASGRTQDNSIWNDKSFLSECEQFGTSLKLMVCCARAPDRVTSF</sequence>
<feature type="region of interest" description="Disordered" evidence="1">
    <location>
        <begin position="892"/>
        <end position="912"/>
    </location>
</feature>
<feature type="compositionally biased region" description="Low complexity" evidence="1">
    <location>
        <begin position="140"/>
        <end position="150"/>
    </location>
</feature>
<feature type="region of interest" description="Disordered" evidence="1">
    <location>
        <begin position="1"/>
        <end position="62"/>
    </location>
</feature>
<feature type="compositionally biased region" description="Polar residues" evidence="1">
    <location>
        <begin position="892"/>
        <end position="903"/>
    </location>
</feature>
<organism evidence="2 3">
    <name type="scientific">Epichloe festucae (strain Fl1)</name>
    <dbReference type="NCBI Taxonomy" id="877507"/>
    <lineage>
        <taxon>Eukaryota</taxon>
        <taxon>Fungi</taxon>
        <taxon>Dikarya</taxon>
        <taxon>Ascomycota</taxon>
        <taxon>Pezizomycotina</taxon>
        <taxon>Sordariomycetes</taxon>
        <taxon>Hypocreomycetidae</taxon>
        <taxon>Hypocreales</taxon>
        <taxon>Clavicipitaceae</taxon>
        <taxon>Epichloe</taxon>
    </lineage>
</organism>
<evidence type="ECO:0000256" key="1">
    <source>
        <dbReference type="SAM" id="MobiDB-lite"/>
    </source>
</evidence>
<feature type="compositionally biased region" description="Polar residues" evidence="1">
    <location>
        <begin position="402"/>
        <end position="451"/>
    </location>
</feature>
<feature type="region of interest" description="Disordered" evidence="1">
    <location>
        <begin position="1393"/>
        <end position="1427"/>
    </location>
</feature>
<feature type="compositionally biased region" description="Polar residues" evidence="1">
    <location>
        <begin position="781"/>
        <end position="790"/>
    </location>
</feature>
<feature type="region of interest" description="Disordered" evidence="1">
    <location>
        <begin position="715"/>
        <end position="740"/>
    </location>
</feature>
<feature type="region of interest" description="Disordered" evidence="1">
    <location>
        <begin position="485"/>
        <end position="603"/>
    </location>
</feature>
<feature type="compositionally biased region" description="Basic residues" evidence="1">
    <location>
        <begin position="764"/>
        <end position="776"/>
    </location>
</feature>
<dbReference type="Gene3D" id="3.40.50.150">
    <property type="entry name" value="Vaccinia Virus protein VP39"/>
    <property type="match status" value="1"/>
</dbReference>
<feature type="compositionally biased region" description="Polar residues" evidence="1">
    <location>
        <begin position="115"/>
        <end position="124"/>
    </location>
</feature>
<feature type="region of interest" description="Disordered" evidence="1">
    <location>
        <begin position="620"/>
        <end position="691"/>
    </location>
</feature>
<feature type="compositionally biased region" description="Basic and acidic residues" evidence="1">
    <location>
        <begin position="344"/>
        <end position="356"/>
    </location>
</feature>
<dbReference type="SUPFAM" id="SSF53335">
    <property type="entry name" value="S-adenosyl-L-methionine-dependent methyltransferases"/>
    <property type="match status" value="1"/>
</dbReference>
<feature type="region of interest" description="Disordered" evidence="1">
    <location>
        <begin position="756"/>
        <end position="795"/>
    </location>
</feature>
<feature type="compositionally biased region" description="Basic and acidic residues" evidence="1">
    <location>
        <begin position="1142"/>
        <end position="1158"/>
    </location>
</feature>
<feature type="compositionally biased region" description="Basic and acidic residues" evidence="1">
    <location>
        <begin position="539"/>
        <end position="555"/>
    </location>
</feature>
<feature type="compositionally biased region" description="Low complexity" evidence="1">
    <location>
        <begin position="461"/>
        <end position="473"/>
    </location>
</feature>
<feature type="compositionally biased region" description="Low complexity" evidence="1">
    <location>
        <begin position="268"/>
        <end position="279"/>
    </location>
</feature>
<feature type="compositionally biased region" description="Polar residues" evidence="1">
    <location>
        <begin position="625"/>
        <end position="651"/>
    </location>
</feature>
<dbReference type="InterPro" id="IPR029063">
    <property type="entry name" value="SAM-dependent_MTases_sf"/>
</dbReference>
<evidence type="ECO:0008006" key="4">
    <source>
        <dbReference type="Google" id="ProtNLM"/>
    </source>
</evidence>
<dbReference type="Proteomes" id="UP000594364">
    <property type="component" value="Chromosome 1"/>
</dbReference>
<feature type="compositionally biased region" description="Low complexity" evidence="1">
    <location>
        <begin position="329"/>
        <end position="341"/>
    </location>
</feature>
<reference evidence="2 3" key="1">
    <citation type="journal article" date="2018" name="PLoS Genet.">
        <title>Repeat elements organise 3D genome structure and mediate transcription in the filamentous fungus Epichloe festucae.</title>
        <authorList>
            <person name="Winter D.J."/>
            <person name="Ganley A.R.D."/>
            <person name="Young C.A."/>
            <person name="Liachko I."/>
            <person name="Schardl C.L."/>
            <person name="Dupont P.Y."/>
            <person name="Berry D."/>
            <person name="Ram A."/>
            <person name="Scott B."/>
            <person name="Cox M.P."/>
        </authorList>
    </citation>
    <scope>NUCLEOTIDE SEQUENCE [LARGE SCALE GENOMIC DNA]</scope>
    <source>
        <strain evidence="2 3">Fl1</strain>
    </source>
</reference>
<evidence type="ECO:0000313" key="3">
    <source>
        <dbReference type="Proteomes" id="UP000594364"/>
    </source>
</evidence>
<feature type="compositionally biased region" description="Polar residues" evidence="1">
    <location>
        <begin position="959"/>
        <end position="972"/>
    </location>
</feature>
<feature type="compositionally biased region" description="Polar residues" evidence="1">
    <location>
        <begin position="515"/>
        <end position="529"/>
    </location>
</feature>
<feature type="region of interest" description="Disordered" evidence="1">
    <location>
        <begin position="83"/>
        <end position="161"/>
    </location>
</feature>
<proteinExistence type="predicted"/>
<feature type="compositionally biased region" description="Basic and acidic residues" evidence="1">
    <location>
        <begin position="16"/>
        <end position="27"/>
    </location>
</feature>
<feature type="compositionally biased region" description="Low complexity" evidence="1">
    <location>
        <begin position="652"/>
        <end position="670"/>
    </location>
</feature>
<gene>
    <name evidence="2" type="ORF">C2857_004475</name>
</gene>
<keyword evidence="3" id="KW-1185">Reference proteome</keyword>
<feature type="compositionally biased region" description="Polar residues" evidence="1">
    <location>
        <begin position="1003"/>
        <end position="1013"/>
    </location>
</feature>
<feature type="compositionally biased region" description="Polar residues" evidence="1">
    <location>
        <begin position="46"/>
        <end position="62"/>
    </location>
</feature>
<name>A0A7S9KKN3_EPIFF</name>
<feature type="region of interest" description="Disordered" evidence="1">
    <location>
        <begin position="248"/>
        <end position="473"/>
    </location>
</feature>
<dbReference type="EMBL" id="CP031385">
    <property type="protein sequence ID" value="QPG94075.1"/>
    <property type="molecule type" value="Genomic_DNA"/>
</dbReference>